<protein>
    <submittedName>
        <fullName evidence="4">Metalloendopeptidase-like membrane protein</fullName>
    </submittedName>
</protein>
<evidence type="ECO:0000313" key="4">
    <source>
        <dbReference type="EMBL" id="AFM43455.1"/>
    </source>
</evidence>
<dbReference type="Gene3D" id="2.70.70.10">
    <property type="entry name" value="Glucose Permease (Domain IIA)"/>
    <property type="match status" value="1"/>
</dbReference>
<dbReference type="HOGENOM" id="CLU_1287108_0_0_9"/>
<feature type="transmembrane region" description="Helical" evidence="2">
    <location>
        <begin position="7"/>
        <end position="30"/>
    </location>
</feature>
<keyword evidence="5" id="KW-1185">Reference proteome</keyword>
<dbReference type="AlphaFoldDB" id="I4DCD1"/>
<dbReference type="CDD" id="cd12797">
    <property type="entry name" value="M23_peptidase"/>
    <property type="match status" value="1"/>
</dbReference>
<dbReference type="SUPFAM" id="SSF51261">
    <property type="entry name" value="Duplicated hybrid motif"/>
    <property type="match status" value="1"/>
</dbReference>
<dbReference type="GO" id="GO:0004222">
    <property type="term" value="F:metalloendopeptidase activity"/>
    <property type="evidence" value="ECO:0007669"/>
    <property type="project" value="TreeGrafter"/>
</dbReference>
<dbReference type="KEGG" id="dai:Desaci_4620"/>
<dbReference type="EMBL" id="CP003639">
    <property type="protein sequence ID" value="AFM43455.1"/>
    <property type="molecule type" value="Genomic_DNA"/>
</dbReference>
<dbReference type="PANTHER" id="PTHR21666">
    <property type="entry name" value="PEPTIDASE-RELATED"/>
    <property type="match status" value="1"/>
</dbReference>
<dbReference type="STRING" id="646529.Desaci_4620"/>
<name>I4DCD1_DESAJ</name>
<feature type="domain" description="M23ase beta-sheet core" evidence="3">
    <location>
        <begin position="133"/>
        <end position="223"/>
    </location>
</feature>
<dbReference type="Proteomes" id="UP000002892">
    <property type="component" value="Chromosome"/>
</dbReference>
<keyword evidence="2" id="KW-0812">Transmembrane</keyword>
<evidence type="ECO:0000256" key="2">
    <source>
        <dbReference type="SAM" id="Phobius"/>
    </source>
</evidence>
<evidence type="ECO:0000313" key="5">
    <source>
        <dbReference type="Proteomes" id="UP000002892"/>
    </source>
</evidence>
<keyword evidence="1" id="KW-0732">Signal</keyword>
<dbReference type="InterPro" id="IPR011055">
    <property type="entry name" value="Dup_hybrid_motif"/>
</dbReference>
<dbReference type="eggNOG" id="COG0739">
    <property type="taxonomic scope" value="Bacteria"/>
</dbReference>
<keyword evidence="2" id="KW-0472">Membrane</keyword>
<dbReference type="PANTHER" id="PTHR21666:SF289">
    <property type="entry name" value="L-ALA--D-GLU ENDOPEPTIDASE"/>
    <property type="match status" value="1"/>
</dbReference>
<sequence>MIRWRGSLSWILVWLCSIMIGIGILSFGYFDTSLKFISEKESLKTNSEIQSIALQKETKVQQRLTKDSKTNVQLKAIKEPKTVAESKKAANLNTHSAENIVILTNKDFPSPVRGRLLRGIENYYNDVFKSYLFHPGEDFAEPEGTVIRATHPGKVIFAGSDLLLGQKVVLDCGQGWTVVYGGLENLRVQAGQIVEMQGLIGQVGFSPGAEGVNNQSQLHYEVLCGNKVEKSGSEEGNL</sequence>
<proteinExistence type="predicted"/>
<keyword evidence="2" id="KW-1133">Transmembrane helix</keyword>
<accession>I4DCD1</accession>
<dbReference type="Pfam" id="PF01551">
    <property type="entry name" value="Peptidase_M23"/>
    <property type="match status" value="1"/>
</dbReference>
<organism evidence="4 5">
    <name type="scientific">Desulfosporosinus acidiphilus (strain DSM 22704 / JCM 16185 / SJ4)</name>
    <dbReference type="NCBI Taxonomy" id="646529"/>
    <lineage>
        <taxon>Bacteria</taxon>
        <taxon>Bacillati</taxon>
        <taxon>Bacillota</taxon>
        <taxon>Clostridia</taxon>
        <taxon>Eubacteriales</taxon>
        <taxon>Desulfitobacteriaceae</taxon>
        <taxon>Desulfosporosinus</taxon>
    </lineage>
</organism>
<reference evidence="4 5" key="1">
    <citation type="journal article" date="2012" name="J. Bacteriol.">
        <title>Complete genome sequences of Desulfosporosinus orientis DSM765T, Desulfosporosinus youngiae DSM17734T, Desulfosporosinus meridiei DSM13257T, and Desulfosporosinus acidiphilus DSM22704T.</title>
        <authorList>
            <person name="Pester M."/>
            <person name="Brambilla E."/>
            <person name="Alazard D."/>
            <person name="Rattei T."/>
            <person name="Weinmaier T."/>
            <person name="Han J."/>
            <person name="Lucas S."/>
            <person name="Lapidus A."/>
            <person name="Cheng J.F."/>
            <person name="Goodwin L."/>
            <person name="Pitluck S."/>
            <person name="Peters L."/>
            <person name="Ovchinnikova G."/>
            <person name="Teshima H."/>
            <person name="Detter J.C."/>
            <person name="Han C.S."/>
            <person name="Tapia R."/>
            <person name="Land M.L."/>
            <person name="Hauser L."/>
            <person name="Kyrpides N.C."/>
            <person name="Ivanova N.N."/>
            <person name="Pagani I."/>
            <person name="Huntmann M."/>
            <person name="Wei C.L."/>
            <person name="Davenport K.W."/>
            <person name="Daligault H."/>
            <person name="Chain P.S."/>
            <person name="Chen A."/>
            <person name="Mavromatis K."/>
            <person name="Markowitz V."/>
            <person name="Szeto E."/>
            <person name="Mikhailova N."/>
            <person name="Pati A."/>
            <person name="Wagner M."/>
            <person name="Woyke T."/>
            <person name="Ollivier B."/>
            <person name="Klenk H.P."/>
            <person name="Spring S."/>
            <person name="Loy A."/>
        </authorList>
    </citation>
    <scope>NUCLEOTIDE SEQUENCE [LARGE SCALE GENOMIC DNA]</scope>
    <source>
        <strain evidence="5">DSM 22704 / JCM 16185 / SJ4</strain>
    </source>
</reference>
<evidence type="ECO:0000256" key="1">
    <source>
        <dbReference type="ARBA" id="ARBA00022729"/>
    </source>
</evidence>
<evidence type="ECO:0000259" key="3">
    <source>
        <dbReference type="Pfam" id="PF01551"/>
    </source>
</evidence>
<dbReference type="InterPro" id="IPR016047">
    <property type="entry name" value="M23ase_b-sheet_dom"/>
</dbReference>
<gene>
    <name evidence="4" type="ordered locus">Desaci_4620</name>
</gene>
<dbReference type="RefSeq" id="WP_014829435.1">
    <property type="nucleotide sequence ID" value="NC_018068.1"/>
</dbReference>
<dbReference type="InterPro" id="IPR050570">
    <property type="entry name" value="Cell_wall_metabolism_enzyme"/>
</dbReference>